<evidence type="ECO:0000313" key="1">
    <source>
        <dbReference type="EMBL" id="KAI5653415.1"/>
    </source>
</evidence>
<organism evidence="1 2">
    <name type="scientific">Catharanthus roseus</name>
    <name type="common">Madagascar periwinkle</name>
    <name type="synonym">Vinca rosea</name>
    <dbReference type="NCBI Taxonomy" id="4058"/>
    <lineage>
        <taxon>Eukaryota</taxon>
        <taxon>Viridiplantae</taxon>
        <taxon>Streptophyta</taxon>
        <taxon>Embryophyta</taxon>
        <taxon>Tracheophyta</taxon>
        <taxon>Spermatophyta</taxon>
        <taxon>Magnoliopsida</taxon>
        <taxon>eudicotyledons</taxon>
        <taxon>Gunneridae</taxon>
        <taxon>Pentapetalae</taxon>
        <taxon>asterids</taxon>
        <taxon>lamiids</taxon>
        <taxon>Gentianales</taxon>
        <taxon>Apocynaceae</taxon>
        <taxon>Rauvolfioideae</taxon>
        <taxon>Vinceae</taxon>
        <taxon>Catharanthinae</taxon>
        <taxon>Catharanthus</taxon>
    </lineage>
</organism>
<comment type="caution">
    <text evidence="1">The sequence shown here is derived from an EMBL/GenBank/DDBJ whole genome shotgun (WGS) entry which is preliminary data.</text>
</comment>
<name>A0ACB9ZYS2_CATRO</name>
<reference evidence="2" key="1">
    <citation type="journal article" date="2023" name="Nat. Plants">
        <title>Single-cell RNA sequencing provides a high-resolution roadmap for understanding the multicellular compartmentation of specialized metabolism.</title>
        <authorList>
            <person name="Sun S."/>
            <person name="Shen X."/>
            <person name="Li Y."/>
            <person name="Li Y."/>
            <person name="Wang S."/>
            <person name="Li R."/>
            <person name="Zhang H."/>
            <person name="Shen G."/>
            <person name="Guo B."/>
            <person name="Wei J."/>
            <person name="Xu J."/>
            <person name="St-Pierre B."/>
            <person name="Chen S."/>
            <person name="Sun C."/>
        </authorList>
    </citation>
    <scope>NUCLEOTIDE SEQUENCE [LARGE SCALE GENOMIC DNA]</scope>
</reference>
<gene>
    <name evidence="1" type="ORF">M9H77_30602</name>
</gene>
<sequence>MKGIKNGTKTESSTRKSAPTVHGKLPYRCRLDYSQGCLEFKKEDQSRKPIGGEDSRTNRFKGGTDNKDQESQEPMELKHGTLIRARITHGSKLDIKMARCWRRAYLLPKVALALMLPVGFWRETTWEKMPYHVRDGSVRAYTGRLCFSRSTVILHLLNYWLYLTFKLFKLVLGVFSILVENSLSFLMNL</sequence>
<dbReference type="EMBL" id="CM044707">
    <property type="protein sequence ID" value="KAI5653415.1"/>
    <property type="molecule type" value="Genomic_DNA"/>
</dbReference>
<dbReference type="Proteomes" id="UP001060085">
    <property type="component" value="Linkage Group LG07"/>
</dbReference>
<evidence type="ECO:0000313" key="2">
    <source>
        <dbReference type="Proteomes" id="UP001060085"/>
    </source>
</evidence>
<accession>A0ACB9ZYS2</accession>
<protein>
    <submittedName>
        <fullName evidence="1">Uncharacterized protein</fullName>
    </submittedName>
</protein>
<proteinExistence type="predicted"/>
<keyword evidence="2" id="KW-1185">Reference proteome</keyword>